<evidence type="ECO:0000256" key="2">
    <source>
        <dbReference type="ARBA" id="ARBA00022692"/>
    </source>
</evidence>
<keyword evidence="7" id="KW-0325">Glycoprotein</keyword>
<dbReference type="InterPro" id="IPR000353">
    <property type="entry name" value="MHC_II_b_N"/>
</dbReference>
<dbReference type="Proteomes" id="UP000326458">
    <property type="component" value="Unassembled WGS sequence"/>
</dbReference>
<evidence type="ECO:0000256" key="1">
    <source>
        <dbReference type="ARBA" id="ARBA00004479"/>
    </source>
</evidence>
<evidence type="ECO:0000313" key="11">
    <source>
        <dbReference type="Proteomes" id="UP000326458"/>
    </source>
</evidence>
<keyword evidence="8" id="KW-0491">MHC II</keyword>
<gene>
    <name evidence="10" type="ORF">FD754_023548</name>
</gene>
<dbReference type="InterPro" id="IPR011162">
    <property type="entry name" value="MHC_I/II-like_Ag-recog"/>
</dbReference>
<dbReference type="EMBL" id="VCEA01000916">
    <property type="protein sequence ID" value="KAB0339917.1"/>
    <property type="molecule type" value="Genomic_DNA"/>
</dbReference>
<dbReference type="InterPro" id="IPR050160">
    <property type="entry name" value="MHC/Immunoglobulin"/>
</dbReference>
<evidence type="ECO:0000256" key="6">
    <source>
        <dbReference type="ARBA" id="ARBA00023136"/>
    </source>
</evidence>
<accession>A0A5N3UT15</accession>
<evidence type="ECO:0000256" key="4">
    <source>
        <dbReference type="ARBA" id="ARBA00022989"/>
    </source>
</evidence>
<dbReference type="SUPFAM" id="SSF54452">
    <property type="entry name" value="MHC antigen-recognition domain"/>
    <property type="match status" value="1"/>
</dbReference>
<keyword evidence="5" id="KW-1064">Adaptive immunity</keyword>
<dbReference type="Gene3D" id="3.10.320.10">
    <property type="entry name" value="Class II Histocompatibility Antigen, M Beta Chain, Chain B, domain 1"/>
    <property type="match status" value="1"/>
</dbReference>
<dbReference type="GO" id="GO:0042613">
    <property type="term" value="C:MHC class II protein complex"/>
    <property type="evidence" value="ECO:0007669"/>
    <property type="project" value="UniProtKB-KW"/>
</dbReference>
<evidence type="ECO:0000256" key="7">
    <source>
        <dbReference type="ARBA" id="ARBA00023180"/>
    </source>
</evidence>
<keyword evidence="11" id="KW-1185">Reference proteome</keyword>
<organism evidence="10 11">
    <name type="scientific">Muntiacus muntjak</name>
    <name type="common">Barking deer</name>
    <name type="synonym">Indian muntjac</name>
    <dbReference type="NCBI Taxonomy" id="9888"/>
    <lineage>
        <taxon>Eukaryota</taxon>
        <taxon>Metazoa</taxon>
        <taxon>Chordata</taxon>
        <taxon>Craniata</taxon>
        <taxon>Vertebrata</taxon>
        <taxon>Euteleostomi</taxon>
        <taxon>Mammalia</taxon>
        <taxon>Eutheria</taxon>
        <taxon>Laurasiatheria</taxon>
        <taxon>Artiodactyla</taxon>
        <taxon>Ruminantia</taxon>
        <taxon>Pecora</taxon>
        <taxon>Cervidae</taxon>
        <taxon>Muntiacinae</taxon>
        <taxon>Muntiacus</taxon>
    </lineage>
</organism>
<dbReference type="FunFam" id="3.10.320.10:FF:000001">
    <property type="entry name" value="HLA class II histocompatibility antigen, DRB1-1 beta chain"/>
    <property type="match status" value="1"/>
</dbReference>
<protein>
    <recommendedName>
        <fullName evidence="9">MHC class II beta chain N-terminal domain-containing protein</fullName>
    </recommendedName>
</protein>
<dbReference type="PANTHER" id="PTHR19944:SF101">
    <property type="entry name" value="HLA CLASS II HISTOCOMPATIBILITY ANTIGEN, DQ BETA 1 CHAIN"/>
    <property type="match status" value="1"/>
</dbReference>
<dbReference type="Pfam" id="PF00969">
    <property type="entry name" value="MHC_II_beta"/>
    <property type="match status" value="1"/>
</dbReference>
<evidence type="ECO:0000256" key="8">
    <source>
        <dbReference type="ARBA" id="ARBA00023182"/>
    </source>
</evidence>
<evidence type="ECO:0000256" key="3">
    <source>
        <dbReference type="ARBA" id="ARBA00022859"/>
    </source>
</evidence>
<dbReference type="SMART" id="SM00921">
    <property type="entry name" value="MHC_II_beta"/>
    <property type="match status" value="1"/>
</dbReference>
<dbReference type="GO" id="GO:0002250">
    <property type="term" value="P:adaptive immune response"/>
    <property type="evidence" value="ECO:0007669"/>
    <property type="project" value="UniProtKB-KW"/>
</dbReference>
<evidence type="ECO:0000259" key="9">
    <source>
        <dbReference type="SMART" id="SM00921"/>
    </source>
</evidence>
<dbReference type="AlphaFoldDB" id="A0A5N3UT15"/>
<dbReference type="InterPro" id="IPR014745">
    <property type="entry name" value="MHC_II_a/b_N"/>
</dbReference>
<keyword evidence="3" id="KW-0391">Immunity</keyword>
<dbReference type="GO" id="GO:0002504">
    <property type="term" value="P:antigen processing and presentation of peptide or polysaccharide antigen via MHC class II"/>
    <property type="evidence" value="ECO:0007669"/>
    <property type="project" value="UniProtKB-KW"/>
</dbReference>
<reference evidence="10 11" key="1">
    <citation type="submission" date="2019-06" db="EMBL/GenBank/DDBJ databases">
        <title>Discovery of a novel chromosome fission-fusion reversal in muntjac.</title>
        <authorList>
            <person name="Mudd A.B."/>
            <person name="Bredeson J.V."/>
            <person name="Baum R."/>
            <person name="Hockemeyer D."/>
            <person name="Rokhsar D.S."/>
        </authorList>
    </citation>
    <scope>NUCLEOTIDE SEQUENCE [LARGE SCALE GENOMIC DNA]</scope>
    <source>
        <strain evidence="10">UTSW_UCB_Mm</strain>
        <tissue evidence="10">Fibroblast cell line</tissue>
    </source>
</reference>
<keyword evidence="2" id="KW-0812">Transmembrane</keyword>
<evidence type="ECO:0000313" key="10">
    <source>
        <dbReference type="EMBL" id="KAB0339917.1"/>
    </source>
</evidence>
<comment type="subcellular location">
    <subcellularLocation>
        <location evidence="1">Membrane</location>
        <topology evidence="1">Single-pass type I membrane protein</topology>
    </subcellularLocation>
</comment>
<feature type="domain" description="MHC class II beta chain N-terminal" evidence="9">
    <location>
        <begin position="34"/>
        <end position="108"/>
    </location>
</feature>
<sequence>MKWPVSGFCYPTGDLPRWLSGKESPYNTVVHFMGQCYFINGTERVRYVTRYIYNQEETAYYDSEVGEYRGVTPIGRYSAKYWNSQKDILERTRAELDTVCRHNYQLEVITSLQHQGWTGWISLLSKGLSRVFSNTTVQKHRFFCAQLYL</sequence>
<dbReference type="PANTHER" id="PTHR19944">
    <property type="entry name" value="MHC CLASS II-RELATED"/>
    <property type="match status" value="1"/>
</dbReference>
<evidence type="ECO:0000256" key="5">
    <source>
        <dbReference type="ARBA" id="ARBA00023130"/>
    </source>
</evidence>
<comment type="caution">
    <text evidence="10">The sequence shown here is derived from an EMBL/GenBank/DDBJ whole genome shotgun (WGS) entry which is preliminary data.</text>
</comment>
<name>A0A5N3UT15_MUNMU</name>
<keyword evidence="6" id="KW-0472">Membrane</keyword>
<keyword evidence="4" id="KW-1133">Transmembrane helix</keyword>
<proteinExistence type="predicted"/>